<evidence type="ECO:0000256" key="6">
    <source>
        <dbReference type="ARBA" id="ARBA00023157"/>
    </source>
</evidence>
<evidence type="ECO:0000313" key="9">
    <source>
        <dbReference type="EMBL" id="KAG7439226.1"/>
    </source>
</evidence>
<dbReference type="GO" id="GO:0008474">
    <property type="term" value="F:palmitoyl-(protein) hydrolase activity"/>
    <property type="evidence" value="ECO:0007669"/>
    <property type="project" value="UniProtKB-EC"/>
</dbReference>
<evidence type="ECO:0000256" key="1">
    <source>
        <dbReference type="ARBA" id="ARBA00010758"/>
    </source>
</evidence>
<accession>A0A9P7VFI9</accession>
<reference evidence="9" key="1">
    <citation type="submission" date="2020-11" db="EMBL/GenBank/DDBJ databases">
        <title>Adaptations for nitrogen fixation in a non-lichenized fungal sporocarp promotes dispersal by wood-feeding termites.</title>
        <authorList>
            <consortium name="DOE Joint Genome Institute"/>
            <person name="Koch R.A."/>
            <person name="Yoon G."/>
            <person name="Arayal U."/>
            <person name="Lail K."/>
            <person name="Amirebrahimi M."/>
            <person name="Labutti K."/>
            <person name="Lipzen A."/>
            <person name="Riley R."/>
            <person name="Barry K."/>
            <person name="Henrissat B."/>
            <person name="Grigoriev I.V."/>
            <person name="Herr J.R."/>
            <person name="Aime M.C."/>
        </authorList>
    </citation>
    <scope>NUCLEOTIDE SEQUENCE</scope>
    <source>
        <strain evidence="9">MCA 3950</strain>
    </source>
</reference>
<dbReference type="FunFam" id="3.40.50.1820:FF:000107">
    <property type="entry name" value="Palmitoyl-protein thioesterase 1"/>
    <property type="match status" value="1"/>
</dbReference>
<dbReference type="AlphaFoldDB" id="A0A9P7VFI9"/>
<dbReference type="SUPFAM" id="SSF53474">
    <property type="entry name" value="alpha/beta-Hydrolases"/>
    <property type="match status" value="1"/>
</dbReference>
<evidence type="ECO:0000256" key="3">
    <source>
        <dbReference type="ARBA" id="ARBA00014212"/>
    </source>
</evidence>
<organism evidence="9 10">
    <name type="scientific">Guyanagaster necrorhizus</name>
    <dbReference type="NCBI Taxonomy" id="856835"/>
    <lineage>
        <taxon>Eukaryota</taxon>
        <taxon>Fungi</taxon>
        <taxon>Dikarya</taxon>
        <taxon>Basidiomycota</taxon>
        <taxon>Agaricomycotina</taxon>
        <taxon>Agaricomycetes</taxon>
        <taxon>Agaricomycetidae</taxon>
        <taxon>Agaricales</taxon>
        <taxon>Marasmiineae</taxon>
        <taxon>Physalacriaceae</taxon>
        <taxon>Guyanagaster</taxon>
    </lineage>
</organism>
<dbReference type="InterPro" id="IPR029058">
    <property type="entry name" value="AB_hydrolase_fold"/>
</dbReference>
<dbReference type="PANTHER" id="PTHR11247">
    <property type="entry name" value="PALMITOYL-PROTEIN THIOESTERASE/DOLICHYLDIPHOSPHATASE 1"/>
    <property type="match status" value="1"/>
</dbReference>
<evidence type="ECO:0000256" key="2">
    <source>
        <dbReference type="ARBA" id="ARBA00012423"/>
    </source>
</evidence>
<gene>
    <name evidence="9" type="ORF">BT62DRAFT_772272</name>
</gene>
<keyword evidence="5" id="KW-0378">Hydrolase</keyword>
<keyword evidence="6" id="KW-1015">Disulfide bond</keyword>
<sequence length="319" mass="35664">MKLPLFVIPLFSASYYPPETTHSSPRPLVLWHGLGDSYSSPGMVQFASTIQDIYPGIFIHSIYIDELEDNDRKAGFYGNVNAQIELVSNQLRDIPELAGGFDAIGFSQGGQFLRAYVEQYNDPPVNNLITFGSQHMGISDIPICSAWDLLCQVARRATKSAVYSSWAQENLVQAQYFRDPNNLQTYLSANHFLTSINNELPPDVQPRNQTYAHNLASLNSLVLVMFLQDKTVVPKESSWFASEAPPDGMGPEQDVLSFSRGKNIIPMKLQPLYQEDWIGLRTLDEQGAVVLATCGGEHMQVDRACWEPLVKEFVGELID</sequence>
<keyword evidence="4" id="KW-0732">Signal</keyword>
<dbReference type="RefSeq" id="XP_043032730.1">
    <property type="nucleotide sequence ID" value="XM_043182229.1"/>
</dbReference>
<dbReference type="Gene3D" id="3.40.50.1820">
    <property type="entry name" value="alpha/beta hydrolase"/>
    <property type="match status" value="1"/>
</dbReference>
<protein>
    <recommendedName>
        <fullName evidence="3">Palmitoyl-protein thioesterase 1</fullName>
        <ecNumber evidence="2">3.1.2.22</ecNumber>
    </recommendedName>
    <alternativeName>
        <fullName evidence="8">Palmitoyl-protein hydrolase 1</fullName>
    </alternativeName>
</protein>
<keyword evidence="10" id="KW-1185">Reference proteome</keyword>
<evidence type="ECO:0000256" key="4">
    <source>
        <dbReference type="ARBA" id="ARBA00022729"/>
    </source>
</evidence>
<evidence type="ECO:0000256" key="5">
    <source>
        <dbReference type="ARBA" id="ARBA00022801"/>
    </source>
</evidence>
<dbReference type="Proteomes" id="UP000812287">
    <property type="component" value="Unassembled WGS sequence"/>
</dbReference>
<dbReference type="InterPro" id="IPR002472">
    <property type="entry name" value="Palm_thioest"/>
</dbReference>
<evidence type="ECO:0000256" key="8">
    <source>
        <dbReference type="ARBA" id="ARBA00031934"/>
    </source>
</evidence>
<dbReference type="PANTHER" id="PTHR11247:SF8">
    <property type="entry name" value="PALMITOYL-PROTEIN THIOESTERASE 1"/>
    <property type="match status" value="1"/>
</dbReference>
<proteinExistence type="inferred from homology"/>
<comment type="caution">
    <text evidence="9">The sequence shown here is derived from an EMBL/GenBank/DDBJ whole genome shotgun (WGS) entry which is preliminary data.</text>
</comment>
<dbReference type="Pfam" id="PF02089">
    <property type="entry name" value="Palm_thioest"/>
    <property type="match status" value="1"/>
</dbReference>
<evidence type="ECO:0000256" key="7">
    <source>
        <dbReference type="ARBA" id="ARBA00023180"/>
    </source>
</evidence>
<name>A0A9P7VFI9_9AGAR</name>
<evidence type="ECO:0000313" key="10">
    <source>
        <dbReference type="Proteomes" id="UP000812287"/>
    </source>
</evidence>
<comment type="similarity">
    <text evidence="1">Belongs to the palmitoyl-protein thioesterase family.</text>
</comment>
<dbReference type="GeneID" id="66104525"/>
<dbReference type="PRINTS" id="PR00414">
    <property type="entry name" value="PPTHIESTRASE"/>
</dbReference>
<dbReference type="OrthoDB" id="10263094at2759"/>
<dbReference type="EC" id="3.1.2.22" evidence="2"/>
<dbReference type="EMBL" id="MU250605">
    <property type="protein sequence ID" value="KAG7439226.1"/>
    <property type="molecule type" value="Genomic_DNA"/>
</dbReference>
<keyword evidence="7" id="KW-0325">Glycoprotein</keyword>